<comment type="caution">
    <text evidence="6">The sequence shown here is derived from an EMBL/GenBank/DDBJ whole genome shotgun (WGS) entry which is preliminary data.</text>
</comment>
<dbReference type="EMBL" id="PYMJ01000023">
    <property type="protein sequence ID" value="PSU46216.1"/>
    <property type="molecule type" value="Genomic_DNA"/>
</dbReference>
<dbReference type="GO" id="GO:0043565">
    <property type="term" value="F:sequence-specific DNA binding"/>
    <property type="evidence" value="ECO:0007669"/>
    <property type="project" value="TreeGrafter"/>
</dbReference>
<dbReference type="InterPro" id="IPR058163">
    <property type="entry name" value="LysR-type_TF_proteobact-type"/>
</dbReference>
<dbReference type="Pfam" id="PF00126">
    <property type="entry name" value="HTH_1"/>
    <property type="match status" value="1"/>
</dbReference>
<dbReference type="OrthoDB" id="570111at2"/>
<dbReference type="InterPro" id="IPR036390">
    <property type="entry name" value="WH_DNA-bd_sf"/>
</dbReference>
<dbReference type="PRINTS" id="PR00039">
    <property type="entry name" value="HTHLYSR"/>
</dbReference>
<reference evidence="6 7" key="1">
    <citation type="submission" date="2018-01" db="EMBL/GenBank/DDBJ databases">
        <title>Whole genome sequencing of Histamine producing bacteria.</title>
        <authorList>
            <person name="Butler K."/>
        </authorList>
    </citation>
    <scope>NUCLEOTIDE SEQUENCE [LARGE SCALE GENOMIC DNA]</scope>
    <source>
        <strain evidence="6 7">JCM 12947</strain>
    </source>
</reference>
<evidence type="ECO:0000313" key="7">
    <source>
        <dbReference type="Proteomes" id="UP000240987"/>
    </source>
</evidence>
<dbReference type="RefSeq" id="WP_107244199.1">
    <property type="nucleotide sequence ID" value="NZ_PYMJ01000023.1"/>
</dbReference>
<dbReference type="GO" id="GO:0006351">
    <property type="term" value="P:DNA-templated transcription"/>
    <property type="evidence" value="ECO:0007669"/>
    <property type="project" value="TreeGrafter"/>
</dbReference>
<dbReference type="Pfam" id="PF03466">
    <property type="entry name" value="LysR_substrate"/>
    <property type="match status" value="1"/>
</dbReference>
<dbReference type="Gene3D" id="3.40.190.290">
    <property type="match status" value="1"/>
</dbReference>
<dbReference type="Proteomes" id="UP000240987">
    <property type="component" value="Unassembled WGS sequence"/>
</dbReference>
<keyword evidence="3" id="KW-0238">DNA-binding</keyword>
<evidence type="ECO:0000256" key="4">
    <source>
        <dbReference type="ARBA" id="ARBA00023163"/>
    </source>
</evidence>
<dbReference type="InterPro" id="IPR000847">
    <property type="entry name" value="LysR_HTH_N"/>
</dbReference>
<dbReference type="PANTHER" id="PTHR30537:SF3">
    <property type="entry name" value="TRANSCRIPTIONAL REGULATORY PROTEIN"/>
    <property type="match status" value="1"/>
</dbReference>
<accession>A0A2T3JBH8</accession>
<dbReference type="SUPFAM" id="SSF46785">
    <property type="entry name" value="Winged helix' DNA-binding domain"/>
    <property type="match status" value="1"/>
</dbReference>
<dbReference type="PANTHER" id="PTHR30537">
    <property type="entry name" value="HTH-TYPE TRANSCRIPTIONAL REGULATOR"/>
    <property type="match status" value="1"/>
</dbReference>
<comment type="similarity">
    <text evidence="1">Belongs to the LysR transcriptional regulatory family.</text>
</comment>
<evidence type="ECO:0000256" key="3">
    <source>
        <dbReference type="ARBA" id="ARBA00023125"/>
    </source>
</evidence>
<evidence type="ECO:0000256" key="1">
    <source>
        <dbReference type="ARBA" id="ARBA00009437"/>
    </source>
</evidence>
<evidence type="ECO:0000259" key="5">
    <source>
        <dbReference type="PROSITE" id="PS50931"/>
    </source>
</evidence>
<keyword evidence="4" id="KW-0804">Transcription</keyword>
<dbReference type="FunFam" id="1.10.10.10:FF:000001">
    <property type="entry name" value="LysR family transcriptional regulator"/>
    <property type="match status" value="1"/>
</dbReference>
<name>A0A2T3JBH8_9GAMM</name>
<protein>
    <submittedName>
        <fullName evidence="6">LysR family transcriptional regulator</fullName>
    </submittedName>
</protein>
<dbReference type="GO" id="GO:0003700">
    <property type="term" value="F:DNA-binding transcription factor activity"/>
    <property type="evidence" value="ECO:0007669"/>
    <property type="project" value="InterPro"/>
</dbReference>
<dbReference type="Gene3D" id="1.10.10.10">
    <property type="entry name" value="Winged helix-like DNA-binding domain superfamily/Winged helix DNA-binding domain"/>
    <property type="match status" value="1"/>
</dbReference>
<evidence type="ECO:0000256" key="2">
    <source>
        <dbReference type="ARBA" id="ARBA00023015"/>
    </source>
</evidence>
<keyword evidence="7" id="KW-1185">Reference proteome</keyword>
<proteinExistence type="inferred from homology"/>
<dbReference type="InterPro" id="IPR036388">
    <property type="entry name" value="WH-like_DNA-bd_sf"/>
</dbReference>
<dbReference type="InterPro" id="IPR005119">
    <property type="entry name" value="LysR_subst-bd"/>
</dbReference>
<keyword evidence="2" id="KW-0805">Transcription regulation</keyword>
<sequence length="298" mass="33642">MNSMEWDSIRIFLAVAEQGSMSAAAQVVGMSQPTVSRQILALEERTGLHLFERSTSGLKLTPVGRQLLESAKDTALGAERFSRQVNGSSIEESGNVRLAVSELFGFHFLPDALAAFHRVHPLINVELIVSNDKVNLNKRDADISICQQKPEQPDLVVTYLMSRSLGFFAHESYIDDVGYPKTPDDIYRAPHSVIGFDNSNMYINEAEKSGRNLSKKQFIFRTDSYQMQLNLIQAQAGVAVTIAEVAKKTAGLIEIFKDIPLPNITWWLVCHRDVQVNPRIHHLMVFLREWFQKQDEKL</sequence>
<feature type="domain" description="HTH lysR-type" evidence="5">
    <location>
        <begin position="4"/>
        <end position="61"/>
    </location>
</feature>
<dbReference type="AlphaFoldDB" id="A0A2T3JBH8"/>
<evidence type="ECO:0000313" key="6">
    <source>
        <dbReference type="EMBL" id="PSU46216.1"/>
    </source>
</evidence>
<organism evidence="6 7">
    <name type="scientific">Photobacterium frigidiphilum</name>
    <dbReference type="NCBI Taxonomy" id="264736"/>
    <lineage>
        <taxon>Bacteria</taxon>
        <taxon>Pseudomonadati</taxon>
        <taxon>Pseudomonadota</taxon>
        <taxon>Gammaproteobacteria</taxon>
        <taxon>Vibrionales</taxon>
        <taxon>Vibrionaceae</taxon>
        <taxon>Photobacterium</taxon>
    </lineage>
</organism>
<dbReference type="SUPFAM" id="SSF53850">
    <property type="entry name" value="Periplasmic binding protein-like II"/>
    <property type="match status" value="1"/>
</dbReference>
<dbReference type="PROSITE" id="PS50931">
    <property type="entry name" value="HTH_LYSR"/>
    <property type="match status" value="1"/>
</dbReference>
<gene>
    <name evidence="6" type="ORF">C9J12_19285</name>
</gene>